<dbReference type="PANTHER" id="PTHR36424">
    <property type="entry name" value="PHEROMONE-REGULATED MEMBRANE PROTEIN 6"/>
    <property type="match status" value="1"/>
</dbReference>
<dbReference type="Pfam" id="PF16944">
    <property type="entry name" value="KCH"/>
    <property type="match status" value="1"/>
</dbReference>
<reference evidence="3" key="1">
    <citation type="submission" date="2016-04" db="EMBL/GenBank/DDBJ databases">
        <authorList>
            <person name="Evans L.H."/>
            <person name="Alamgir A."/>
            <person name="Owens N."/>
            <person name="Weber N.D."/>
            <person name="Virtaneva K."/>
            <person name="Barbian K."/>
            <person name="Babar A."/>
            <person name="Rosenke K."/>
        </authorList>
    </citation>
    <scope>NUCLEOTIDE SEQUENCE [LARGE SCALE GENOMIC DNA]</scope>
    <source>
        <strain evidence="3">CBS 101.48</strain>
    </source>
</reference>
<keyword evidence="2" id="KW-1133">Transmembrane helix</keyword>
<dbReference type="OrthoDB" id="2128042at2759"/>
<keyword evidence="4" id="KW-1185">Reference proteome</keyword>
<keyword evidence="2" id="KW-0812">Transmembrane</keyword>
<dbReference type="PANTHER" id="PTHR36424:SF1">
    <property type="entry name" value="LOW AFFINITY K(+) TRANSPORTER 1-RELATED"/>
    <property type="match status" value="1"/>
</dbReference>
<dbReference type="Proteomes" id="UP000078561">
    <property type="component" value="Unassembled WGS sequence"/>
</dbReference>
<dbReference type="STRING" id="4829.A0A168LC61"/>
<gene>
    <name evidence="3" type="primary">ABSGL_01910.1 scaffold 2540</name>
</gene>
<feature type="region of interest" description="Disordered" evidence="1">
    <location>
        <begin position="345"/>
        <end position="378"/>
    </location>
</feature>
<feature type="region of interest" description="Disordered" evidence="1">
    <location>
        <begin position="269"/>
        <end position="306"/>
    </location>
</feature>
<dbReference type="AlphaFoldDB" id="A0A168LC61"/>
<protein>
    <recommendedName>
        <fullName evidence="5">Vacuole protein</fullName>
    </recommendedName>
</protein>
<evidence type="ECO:0000313" key="4">
    <source>
        <dbReference type="Proteomes" id="UP000078561"/>
    </source>
</evidence>
<accession>A0A168LC61</accession>
<feature type="transmembrane region" description="Helical" evidence="2">
    <location>
        <begin position="40"/>
        <end position="64"/>
    </location>
</feature>
<keyword evidence="2" id="KW-0472">Membrane</keyword>
<evidence type="ECO:0000313" key="3">
    <source>
        <dbReference type="EMBL" id="SAL96497.1"/>
    </source>
</evidence>
<evidence type="ECO:0000256" key="2">
    <source>
        <dbReference type="SAM" id="Phobius"/>
    </source>
</evidence>
<dbReference type="GO" id="GO:0015079">
    <property type="term" value="F:potassium ion transmembrane transporter activity"/>
    <property type="evidence" value="ECO:0007669"/>
    <property type="project" value="InterPro"/>
</dbReference>
<feature type="transmembrane region" description="Helical" evidence="2">
    <location>
        <begin position="216"/>
        <end position="238"/>
    </location>
</feature>
<feature type="compositionally biased region" description="Polar residues" evidence="1">
    <location>
        <begin position="345"/>
        <end position="356"/>
    </location>
</feature>
<sequence length="388" mass="44515">MSHIEKGPKWKNEVVRDHSFDYVDLDEFYDPSCTCRLGYLLIYVLVIKSFLVYVADFWSAISLLVLGQGNTTLDSAIPTEVSKWIFFGAIMISFALLIWDVYKSRRTIATRDIAYAFTSTIANRYLSMKDYRNYCLFQRINKTRKRIDAYAFFVFFTLKGWKRLLLAEAPRQIINIVTLKALVPQWIQIKQGTLSLDNTALGHSVVQQLMTCTMAFSTLVFAISFILVCIAGTMYVPLLCHIRGNLKEYVCHKVDKRIDELLRQQARRRQLGRTAQQQRSHKHAAVKRTQTLGGQKPTLPSMAPEDEPAAPFLLQQEHYPSPYFTPATTTYDGYFDDNDRMGLTSGAQQMGYTSPPSVFHSAYPTPPQQQNGRHPQGYSYIKHQDHAY</sequence>
<dbReference type="InParanoid" id="A0A168LC61"/>
<organism evidence="3">
    <name type="scientific">Absidia glauca</name>
    <name type="common">Pin mould</name>
    <dbReference type="NCBI Taxonomy" id="4829"/>
    <lineage>
        <taxon>Eukaryota</taxon>
        <taxon>Fungi</taxon>
        <taxon>Fungi incertae sedis</taxon>
        <taxon>Mucoromycota</taxon>
        <taxon>Mucoromycotina</taxon>
        <taxon>Mucoromycetes</taxon>
        <taxon>Mucorales</taxon>
        <taxon>Cunninghamellaceae</taxon>
        <taxon>Absidia</taxon>
    </lineage>
</organism>
<dbReference type="EMBL" id="LT551144">
    <property type="protein sequence ID" value="SAL96497.1"/>
    <property type="molecule type" value="Genomic_DNA"/>
</dbReference>
<dbReference type="GO" id="GO:0005886">
    <property type="term" value="C:plasma membrane"/>
    <property type="evidence" value="ECO:0007669"/>
    <property type="project" value="InterPro"/>
</dbReference>
<feature type="transmembrane region" description="Helical" evidence="2">
    <location>
        <begin position="84"/>
        <end position="102"/>
    </location>
</feature>
<evidence type="ECO:0008006" key="5">
    <source>
        <dbReference type="Google" id="ProtNLM"/>
    </source>
</evidence>
<evidence type="ECO:0000256" key="1">
    <source>
        <dbReference type="SAM" id="MobiDB-lite"/>
    </source>
</evidence>
<dbReference type="InterPro" id="IPR031606">
    <property type="entry name" value="Kch1/2"/>
</dbReference>
<dbReference type="OMA" id="RLINCLF"/>
<proteinExistence type="predicted"/>
<name>A0A168LC61_ABSGL</name>